<dbReference type="InterPro" id="IPR015895">
    <property type="entry name" value="4pyrrol_synth_GluRdtase_N"/>
</dbReference>
<dbReference type="Proteomes" id="UP000823618">
    <property type="component" value="Unassembled WGS sequence"/>
</dbReference>
<proteinExistence type="inferred from homology"/>
<reference evidence="10" key="2">
    <citation type="journal article" date="2021" name="PeerJ">
        <title>Extensive microbial diversity within the chicken gut microbiome revealed by metagenomics and culture.</title>
        <authorList>
            <person name="Gilroy R."/>
            <person name="Ravi A."/>
            <person name="Getino M."/>
            <person name="Pursley I."/>
            <person name="Horton D.L."/>
            <person name="Alikhan N.F."/>
            <person name="Baker D."/>
            <person name="Gharbi K."/>
            <person name="Hall N."/>
            <person name="Watson M."/>
            <person name="Adriaenssens E.M."/>
            <person name="Foster-Nyarko E."/>
            <person name="Jarju S."/>
            <person name="Secka A."/>
            <person name="Antonio M."/>
            <person name="Oren A."/>
            <person name="Chaudhuri R.R."/>
            <person name="La Ragione R."/>
            <person name="Hildebrand F."/>
            <person name="Pallen M.J."/>
        </authorList>
    </citation>
    <scope>NUCLEOTIDE SEQUENCE</scope>
    <source>
        <strain evidence="10">E3-2379</strain>
    </source>
</reference>
<name>A0A9D9N829_9FIRM</name>
<dbReference type="EC" id="1.2.1.70" evidence="4"/>
<evidence type="ECO:0000313" key="10">
    <source>
        <dbReference type="EMBL" id="MBO8463684.1"/>
    </source>
</evidence>
<dbReference type="SUPFAM" id="SSF51735">
    <property type="entry name" value="NAD(P)-binding Rossmann-fold domains"/>
    <property type="match status" value="1"/>
</dbReference>
<dbReference type="HAMAP" id="MF_00087">
    <property type="entry name" value="Glu_tRNA_reductase"/>
    <property type="match status" value="1"/>
</dbReference>
<dbReference type="AlphaFoldDB" id="A0A9D9N829"/>
<feature type="binding site" evidence="4 6">
    <location>
        <position position="128"/>
    </location>
    <ligand>
        <name>substrate</name>
    </ligand>
</feature>
<dbReference type="InterPro" id="IPR006151">
    <property type="entry name" value="Shikm_DH/Glu-tRNA_Rdtase"/>
</dbReference>
<keyword evidence="3 4" id="KW-0627">Porphyrin biosynthesis</keyword>
<comment type="miscellaneous">
    <text evidence="4">During catalysis, the active site Cys acts as a nucleophile attacking the alpha-carbonyl group of tRNA-bound glutamate with the formation of a thioester intermediate between enzyme and glutamate, and the concomitant release of tRNA(Glu). The thioester intermediate is finally reduced by direct hydride transfer from NADPH, to form the product GSA.</text>
</comment>
<dbReference type="PANTHER" id="PTHR43013:SF1">
    <property type="entry name" value="GLUTAMYL-TRNA REDUCTASE"/>
    <property type="match status" value="1"/>
</dbReference>
<dbReference type="NCBIfam" id="TIGR01035">
    <property type="entry name" value="hemA"/>
    <property type="match status" value="1"/>
</dbReference>
<dbReference type="InterPro" id="IPR018214">
    <property type="entry name" value="GluRdtase_CS"/>
</dbReference>
<evidence type="ECO:0000256" key="1">
    <source>
        <dbReference type="ARBA" id="ARBA00022857"/>
    </source>
</evidence>
<dbReference type="InterPro" id="IPR036291">
    <property type="entry name" value="NAD(P)-bd_dom_sf"/>
</dbReference>
<feature type="binding site" evidence="4 6">
    <location>
        <begin position="49"/>
        <end position="52"/>
    </location>
    <ligand>
        <name>substrate</name>
    </ligand>
</feature>
<evidence type="ECO:0000256" key="6">
    <source>
        <dbReference type="PIRSR" id="PIRSR000445-2"/>
    </source>
</evidence>
<comment type="domain">
    <text evidence="4">Possesses an unusual extended V-shaped dimeric structure with each monomer consisting of three distinct domains arranged along a curved 'spinal' alpha-helix. The N-terminal catalytic domain specifically recognizes the glutamate moiety of the substrate. The second domain is the NADPH-binding domain, and the third C-terminal domain is responsible for dimerization.</text>
</comment>
<feature type="binding site" evidence="4">
    <location>
        <begin position="198"/>
        <end position="203"/>
    </location>
    <ligand>
        <name>NADP(+)</name>
        <dbReference type="ChEBI" id="CHEBI:58349"/>
    </ligand>
</feature>
<dbReference type="PANTHER" id="PTHR43013">
    <property type="entry name" value="GLUTAMYL-TRNA REDUCTASE"/>
    <property type="match status" value="1"/>
</dbReference>
<dbReference type="Pfam" id="PF01488">
    <property type="entry name" value="Shikimate_DH"/>
    <property type="match status" value="1"/>
</dbReference>
<evidence type="ECO:0000256" key="2">
    <source>
        <dbReference type="ARBA" id="ARBA00023002"/>
    </source>
</evidence>
<dbReference type="SUPFAM" id="SSF69742">
    <property type="entry name" value="Glutamyl tRNA-reductase catalytic, N-terminal domain"/>
    <property type="match status" value="1"/>
</dbReference>
<dbReference type="FunFam" id="3.30.460.30:FF:000001">
    <property type="entry name" value="Glutamyl-tRNA reductase"/>
    <property type="match status" value="1"/>
</dbReference>
<protein>
    <recommendedName>
        <fullName evidence="4">Glutamyl-tRNA reductase</fullName>
        <shortName evidence="4">GluTR</shortName>
        <ecNumber evidence="4">1.2.1.70</ecNumber>
    </recommendedName>
</protein>
<evidence type="ECO:0000256" key="5">
    <source>
        <dbReference type="PIRSR" id="PIRSR000445-1"/>
    </source>
</evidence>
<dbReference type="PIRSF" id="PIRSF000445">
    <property type="entry name" value="4pyrrol_synth_GluRdtase"/>
    <property type="match status" value="1"/>
</dbReference>
<sequence>MGIQLLSVSHKAAPLEIRQLFAFSLSQQIRLMKALKEDGQIKEVVVLATCNRTEVYIYSEEENERIIYDKMTDSVTKFALENQENAKDTIPLSEYYRLYHGEKAIHHLFQVAAGLDSMVIGEDQILGQVKRAHNVAREHGMCGVYLNTFFRYCVTGSKRVKTETELSKTSVSTATLAVKALQEQLGTLRGKHIMIIGSSGNIGNIVLKNLQSIGGMHLYITMRGINATKKEEKNDHTHANGIATSYEIIPYEERYHYMKKMDGIVSATASPHYTITEAHLKKYHTGKKMVLVDLAVPMDIEHKVQELEGIACYHMDDLQHVARENNERKKEEAKYAKEILKDYESQFKKWFLFQHSLQTVHSVIKHLTEEIEEKGSKKALSQFFYQVREDIEPEQLEVFLQAMKLYSKKEQIIEE</sequence>
<comment type="similarity">
    <text evidence="4">Belongs to the glutamyl-tRNA reductase family.</text>
</comment>
<evidence type="ECO:0000259" key="9">
    <source>
        <dbReference type="Pfam" id="PF05201"/>
    </source>
</evidence>
<dbReference type="Gene3D" id="3.40.50.720">
    <property type="entry name" value="NAD(P)-binding Rossmann-like Domain"/>
    <property type="match status" value="1"/>
</dbReference>
<dbReference type="CDD" id="cd05213">
    <property type="entry name" value="NAD_bind_Glutamyl_tRNA_reduct"/>
    <property type="match status" value="1"/>
</dbReference>
<comment type="catalytic activity">
    <reaction evidence="4">
        <text>(S)-4-amino-5-oxopentanoate + tRNA(Glu) + NADP(+) = L-glutamyl-tRNA(Glu) + NADPH + H(+)</text>
        <dbReference type="Rhea" id="RHEA:12344"/>
        <dbReference type="Rhea" id="RHEA-COMP:9663"/>
        <dbReference type="Rhea" id="RHEA-COMP:9680"/>
        <dbReference type="ChEBI" id="CHEBI:15378"/>
        <dbReference type="ChEBI" id="CHEBI:57501"/>
        <dbReference type="ChEBI" id="CHEBI:57783"/>
        <dbReference type="ChEBI" id="CHEBI:58349"/>
        <dbReference type="ChEBI" id="CHEBI:78442"/>
        <dbReference type="ChEBI" id="CHEBI:78520"/>
        <dbReference type="EC" id="1.2.1.70"/>
    </reaction>
</comment>
<dbReference type="GO" id="GO:0050661">
    <property type="term" value="F:NADP binding"/>
    <property type="evidence" value="ECO:0007669"/>
    <property type="project" value="InterPro"/>
</dbReference>
<gene>
    <name evidence="4 10" type="primary">hemA</name>
    <name evidence="10" type="ORF">IAC13_07125</name>
</gene>
<evidence type="ECO:0000313" key="11">
    <source>
        <dbReference type="Proteomes" id="UP000823618"/>
    </source>
</evidence>
<dbReference type="InterPro" id="IPR036343">
    <property type="entry name" value="GluRdtase_N_sf"/>
</dbReference>
<feature type="domain" description="Quinate/shikimate 5-dehydrogenase/glutamyl-tRNA reductase" evidence="8">
    <location>
        <begin position="182"/>
        <end position="321"/>
    </location>
</feature>
<dbReference type="GO" id="GO:0019353">
    <property type="term" value="P:protoporphyrinogen IX biosynthetic process from glutamate"/>
    <property type="evidence" value="ECO:0007669"/>
    <property type="project" value="TreeGrafter"/>
</dbReference>
<evidence type="ECO:0000259" key="8">
    <source>
        <dbReference type="Pfam" id="PF01488"/>
    </source>
</evidence>
<comment type="caution">
    <text evidence="10">The sequence shown here is derived from an EMBL/GenBank/DDBJ whole genome shotgun (WGS) entry which is preliminary data.</text>
</comment>
<evidence type="ECO:0000256" key="4">
    <source>
        <dbReference type="HAMAP-Rule" id="MF_00087"/>
    </source>
</evidence>
<feature type="binding site" evidence="4 6">
    <location>
        <begin position="122"/>
        <end position="124"/>
    </location>
    <ligand>
        <name>substrate</name>
    </ligand>
</feature>
<comment type="subunit">
    <text evidence="4">Homodimer.</text>
</comment>
<feature type="domain" description="Glutamyl-tRNA reductase N-terminal" evidence="9">
    <location>
        <begin position="7"/>
        <end position="164"/>
    </location>
</feature>
<feature type="site" description="Important for activity" evidence="4 7">
    <location>
        <position position="107"/>
    </location>
</feature>
<organism evidence="10 11">
    <name type="scientific">Candidatus Scybalomonas excrementavium</name>
    <dbReference type="NCBI Taxonomy" id="2840943"/>
    <lineage>
        <taxon>Bacteria</taxon>
        <taxon>Bacillati</taxon>
        <taxon>Bacillota</taxon>
        <taxon>Clostridia</taxon>
        <taxon>Lachnospirales</taxon>
        <taxon>Lachnospiraceae</taxon>
        <taxon>Lachnospiraceae incertae sedis</taxon>
        <taxon>Candidatus Scybalomonas</taxon>
    </lineage>
</organism>
<evidence type="ECO:0000256" key="3">
    <source>
        <dbReference type="ARBA" id="ARBA00023244"/>
    </source>
</evidence>
<dbReference type="GO" id="GO:0008883">
    <property type="term" value="F:glutamyl-tRNA reductase activity"/>
    <property type="evidence" value="ECO:0007669"/>
    <property type="project" value="UniProtKB-UniRule"/>
</dbReference>
<dbReference type="Gene3D" id="3.30.460.30">
    <property type="entry name" value="Glutamyl-tRNA reductase, N-terminal domain"/>
    <property type="match status" value="1"/>
</dbReference>
<dbReference type="Pfam" id="PF05201">
    <property type="entry name" value="GlutR_N"/>
    <property type="match status" value="1"/>
</dbReference>
<dbReference type="PROSITE" id="PS00747">
    <property type="entry name" value="GLUTR"/>
    <property type="match status" value="1"/>
</dbReference>
<keyword evidence="2 4" id="KW-0560">Oxidoreductase</keyword>
<comment type="pathway">
    <text evidence="4">Porphyrin-containing compound metabolism; protoporphyrin-IX biosynthesis; 5-aminolevulinate from L-glutamyl-tRNA(Glu): step 1/2.</text>
</comment>
<feature type="binding site" evidence="4 6">
    <location>
        <position position="117"/>
    </location>
    <ligand>
        <name>substrate</name>
    </ligand>
</feature>
<accession>A0A9D9N829</accession>
<dbReference type="InterPro" id="IPR000343">
    <property type="entry name" value="4pyrrol_synth_GluRdtase"/>
</dbReference>
<dbReference type="EMBL" id="JADIML010000195">
    <property type="protein sequence ID" value="MBO8463684.1"/>
    <property type="molecule type" value="Genomic_DNA"/>
</dbReference>
<comment type="function">
    <text evidence="4">Catalyzes the NADPH-dependent reduction of glutamyl-tRNA(Glu) to glutamate 1-semialdehyde (GSA).</text>
</comment>
<feature type="active site" description="Nucleophile" evidence="4 5">
    <location>
        <position position="50"/>
    </location>
</feature>
<evidence type="ECO:0000256" key="7">
    <source>
        <dbReference type="PIRSR" id="PIRSR000445-4"/>
    </source>
</evidence>
<reference evidence="10" key="1">
    <citation type="submission" date="2020-10" db="EMBL/GenBank/DDBJ databases">
        <authorList>
            <person name="Gilroy R."/>
        </authorList>
    </citation>
    <scope>NUCLEOTIDE SEQUENCE</scope>
    <source>
        <strain evidence="10">E3-2379</strain>
    </source>
</reference>
<keyword evidence="1 4" id="KW-0521">NADP</keyword>